<protein>
    <recommendedName>
        <fullName evidence="1">Methyltransferase type 11 domain-containing protein</fullName>
    </recommendedName>
</protein>
<evidence type="ECO:0000313" key="3">
    <source>
        <dbReference type="Proteomes" id="UP000197361"/>
    </source>
</evidence>
<dbReference type="OrthoDB" id="9777830at2"/>
<dbReference type="Gene3D" id="3.40.50.150">
    <property type="entry name" value="Vaccinia Virus protein VP39"/>
    <property type="match status" value="1"/>
</dbReference>
<evidence type="ECO:0000313" key="2">
    <source>
        <dbReference type="EMBL" id="OWQ97032.1"/>
    </source>
</evidence>
<sequence>MNPRTLKAVARTAFTKQMFQQLRLAAISHAKAEAGICPACGHEGKFGPFGMPLRSGVQCPKCWSLERQRLLALAIQRGDIEIRGRTIIHFAGELSVTRLIQAKLPARYQVSEYEGDHGDLRLDIENIDLPDNSVDLVIANHVLEHIDDRKALAEIYRILRPCGDLVCMFPIVEGWTETYENPAITDPIGRDLHFGQFDHVRYYGSDVRDRIRGAGFKLREITAGPHDVLRHRLSRGEKIFIGRK</sequence>
<evidence type="ECO:0000259" key="1">
    <source>
        <dbReference type="Pfam" id="PF08241"/>
    </source>
</evidence>
<dbReference type="CDD" id="cd02440">
    <property type="entry name" value="AdoMet_MTases"/>
    <property type="match status" value="1"/>
</dbReference>
<dbReference type="SUPFAM" id="SSF53335">
    <property type="entry name" value="S-adenosyl-L-methionine-dependent methyltransferases"/>
    <property type="match status" value="1"/>
</dbReference>
<reference evidence="2 3" key="1">
    <citation type="journal article" date="2010" name="Int. J. Syst. Evol. Microbiol.">
        <title>Sphingopyxis bauzanensis sp. nov., a psychrophilic bacterium isolated from soil.</title>
        <authorList>
            <person name="Zhang D.C."/>
            <person name="Liu H.C."/>
            <person name="Xin Y.H."/>
            <person name="Zhou Y.G."/>
            <person name="Schinner F."/>
            <person name="Margesin R."/>
        </authorList>
    </citation>
    <scope>NUCLEOTIDE SEQUENCE [LARGE SCALE GENOMIC DNA]</scope>
    <source>
        <strain evidence="2 3">DSM 22271</strain>
    </source>
</reference>
<dbReference type="InterPro" id="IPR013216">
    <property type="entry name" value="Methyltransf_11"/>
</dbReference>
<dbReference type="Pfam" id="PF08241">
    <property type="entry name" value="Methyltransf_11"/>
    <property type="match status" value="1"/>
</dbReference>
<dbReference type="EMBL" id="NISK01000002">
    <property type="protein sequence ID" value="OWQ97032.1"/>
    <property type="molecule type" value="Genomic_DNA"/>
</dbReference>
<gene>
    <name evidence="2" type="ORF">CDQ92_08050</name>
</gene>
<organism evidence="2 3">
    <name type="scientific">Sphingopyxis bauzanensis</name>
    <dbReference type="NCBI Taxonomy" id="651663"/>
    <lineage>
        <taxon>Bacteria</taxon>
        <taxon>Pseudomonadati</taxon>
        <taxon>Pseudomonadota</taxon>
        <taxon>Alphaproteobacteria</taxon>
        <taxon>Sphingomonadales</taxon>
        <taxon>Sphingomonadaceae</taxon>
        <taxon>Sphingopyxis</taxon>
    </lineage>
</organism>
<proteinExistence type="predicted"/>
<dbReference type="GO" id="GO:0008757">
    <property type="term" value="F:S-adenosylmethionine-dependent methyltransferase activity"/>
    <property type="evidence" value="ECO:0007669"/>
    <property type="project" value="InterPro"/>
</dbReference>
<dbReference type="RefSeq" id="WP_088440887.1">
    <property type="nucleotide sequence ID" value="NZ_BMMC01000003.1"/>
</dbReference>
<dbReference type="InterPro" id="IPR029063">
    <property type="entry name" value="SAM-dependent_MTases_sf"/>
</dbReference>
<dbReference type="Proteomes" id="UP000197361">
    <property type="component" value="Unassembled WGS sequence"/>
</dbReference>
<accession>A0A246JWU6</accession>
<name>A0A246JWU6_9SPHN</name>
<comment type="caution">
    <text evidence="2">The sequence shown here is derived from an EMBL/GenBank/DDBJ whole genome shotgun (WGS) entry which is preliminary data.</text>
</comment>
<dbReference type="AlphaFoldDB" id="A0A246JWU6"/>
<keyword evidence="3" id="KW-1185">Reference proteome</keyword>
<feature type="domain" description="Methyltransferase type 11" evidence="1">
    <location>
        <begin position="120"/>
        <end position="167"/>
    </location>
</feature>